<evidence type="ECO:0000256" key="11">
    <source>
        <dbReference type="SAM" id="Phobius"/>
    </source>
</evidence>
<evidence type="ECO:0000256" key="7">
    <source>
        <dbReference type="ARBA" id="ARBA00022989"/>
    </source>
</evidence>
<feature type="transmembrane region" description="Helical" evidence="11">
    <location>
        <begin position="22"/>
        <end position="42"/>
    </location>
</feature>
<gene>
    <name evidence="12" type="ORF">g.11964</name>
</gene>
<keyword evidence="8" id="KW-0342">GTP-binding</keyword>
<comment type="subcellular location">
    <subcellularLocation>
        <location evidence="1">Endoplasmic reticulum membrane</location>
        <topology evidence="1">Single-pass membrane protein</topology>
    </subcellularLocation>
</comment>
<comment type="similarity">
    <text evidence="2">Belongs to the SRP receptor beta subunit family.</text>
</comment>
<dbReference type="GO" id="GO:0034067">
    <property type="term" value="P:protein localization to Golgi apparatus"/>
    <property type="evidence" value="ECO:0007669"/>
    <property type="project" value="TreeGrafter"/>
</dbReference>
<dbReference type="OrthoDB" id="41266at2759"/>
<evidence type="ECO:0000256" key="5">
    <source>
        <dbReference type="ARBA" id="ARBA00022741"/>
    </source>
</evidence>
<keyword evidence="7 11" id="KW-1133">Transmembrane helix</keyword>
<keyword evidence="5" id="KW-0547">Nucleotide-binding</keyword>
<evidence type="ECO:0000256" key="6">
    <source>
        <dbReference type="ARBA" id="ARBA00022824"/>
    </source>
</evidence>
<keyword evidence="6" id="KW-0256">Endoplasmic reticulum</keyword>
<dbReference type="Gene3D" id="3.40.50.300">
    <property type="entry name" value="P-loop containing nucleotide triphosphate hydrolases"/>
    <property type="match status" value="1"/>
</dbReference>
<dbReference type="PROSITE" id="PS51417">
    <property type="entry name" value="ARF"/>
    <property type="match status" value="1"/>
</dbReference>
<evidence type="ECO:0000256" key="8">
    <source>
        <dbReference type="ARBA" id="ARBA00023134"/>
    </source>
</evidence>
<dbReference type="InterPro" id="IPR024156">
    <property type="entry name" value="Small_GTPase_ARF"/>
</dbReference>
<dbReference type="GO" id="GO:0043001">
    <property type="term" value="P:Golgi to plasma membrane protein transport"/>
    <property type="evidence" value="ECO:0007669"/>
    <property type="project" value="TreeGrafter"/>
</dbReference>
<keyword evidence="9 11" id="KW-0472">Membrane</keyword>
<evidence type="ECO:0000256" key="1">
    <source>
        <dbReference type="ARBA" id="ARBA00004389"/>
    </source>
</evidence>
<evidence type="ECO:0000256" key="2">
    <source>
        <dbReference type="ARBA" id="ARBA00005619"/>
    </source>
</evidence>
<dbReference type="GO" id="GO:0006886">
    <property type="term" value="P:intracellular protein transport"/>
    <property type="evidence" value="ECO:0007669"/>
    <property type="project" value="TreeGrafter"/>
</dbReference>
<protein>
    <recommendedName>
        <fullName evidence="3">Signal recognition particle receptor subunit beta</fullName>
    </recommendedName>
</protein>
<reference evidence="12" key="1">
    <citation type="submission" date="2015-09" db="EMBL/GenBank/DDBJ databases">
        <title>De novo assembly of Pectinophora gossypiella (Pink Bollworm) gut transcriptome.</title>
        <authorList>
            <person name="Tassone E.E."/>
        </authorList>
    </citation>
    <scope>NUCLEOTIDE SEQUENCE</scope>
</reference>
<evidence type="ECO:0000256" key="3">
    <source>
        <dbReference type="ARBA" id="ARBA00020256"/>
    </source>
</evidence>
<dbReference type="GO" id="GO:0005794">
    <property type="term" value="C:Golgi apparatus"/>
    <property type="evidence" value="ECO:0007669"/>
    <property type="project" value="TreeGrafter"/>
</dbReference>
<keyword evidence="4 11" id="KW-0812">Transmembrane</keyword>
<proteinExistence type="inferred from homology"/>
<dbReference type="InterPro" id="IPR019009">
    <property type="entry name" value="SRP_receptor_beta_su"/>
</dbReference>
<evidence type="ECO:0000256" key="4">
    <source>
        <dbReference type="ARBA" id="ARBA00022692"/>
    </source>
</evidence>
<keyword evidence="10" id="KW-0675">Receptor</keyword>
<dbReference type="GO" id="GO:0005525">
    <property type="term" value="F:GTP binding"/>
    <property type="evidence" value="ECO:0007669"/>
    <property type="project" value="UniProtKB-KW"/>
</dbReference>
<dbReference type="Pfam" id="PF09439">
    <property type="entry name" value="SRPRB"/>
    <property type="match status" value="1"/>
</dbReference>
<accession>A0A1E1WR94</accession>
<dbReference type="AlphaFoldDB" id="A0A1E1WR94"/>
<evidence type="ECO:0000313" key="12">
    <source>
        <dbReference type="EMBL" id="JAT89545.1"/>
    </source>
</evidence>
<dbReference type="PANTHER" id="PTHR45909">
    <property type="entry name" value="ADP-RIBOSYLATION FACTOR-RELATED PROTEIN 1"/>
    <property type="match status" value="1"/>
</dbReference>
<dbReference type="PANTHER" id="PTHR45909:SF1">
    <property type="entry name" value="ADP-RIBOSYLATION FACTOR-RELATED PROTEIN 1"/>
    <property type="match status" value="1"/>
</dbReference>
<evidence type="ECO:0000256" key="9">
    <source>
        <dbReference type="ARBA" id="ARBA00023136"/>
    </source>
</evidence>
<organism evidence="12">
    <name type="scientific">Pectinophora gossypiella</name>
    <name type="common">Cotton pink bollworm</name>
    <name type="synonym">Depressaria gossypiella</name>
    <dbReference type="NCBI Taxonomy" id="13191"/>
    <lineage>
        <taxon>Eukaryota</taxon>
        <taxon>Metazoa</taxon>
        <taxon>Ecdysozoa</taxon>
        <taxon>Arthropoda</taxon>
        <taxon>Hexapoda</taxon>
        <taxon>Insecta</taxon>
        <taxon>Pterygota</taxon>
        <taxon>Neoptera</taxon>
        <taxon>Endopterygota</taxon>
        <taxon>Lepidoptera</taxon>
        <taxon>Glossata</taxon>
        <taxon>Ditrysia</taxon>
        <taxon>Gelechioidea</taxon>
        <taxon>Gelechiidae</taxon>
        <taxon>Apatetrinae</taxon>
        <taxon>Pectinophora</taxon>
    </lineage>
</organism>
<dbReference type="InterPro" id="IPR027417">
    <property type="entry name" value="P-loop_NTPase"/>
</dbReference>
<evidence type="ECO:0000256" key="10">
    <source>
        <dbReference type="ARBA" id="ARBA00023170"/>
    </source>
</evidence>
<dbReference type="SUPFAM" id="SSF52540">
    <property type="entry name" value="P-loop containing nucleoside triphosphate hydrolases"/>
    <property type="match status" value="1"/>
</dbReference>
<dbReference type="CDD" id="cd04105">
    <property type="entry name" value="SR_beta"/>
    <property type="match status" value="1"/>
</dbReference>
<dbReference type="SMART" id="SM00177">
    <property type="entry name" value="ARF"/>
    <property type="match status" value="1"/>
</dbReference>
<dbReference type="GO" id="GO:0003924">
    <property type="term" value="F:GTPase activity"/>
    <property type="evidence" value="ECO:0007669"/>
    <property type="project" value="TreeGrafter"/>
</dbReference>
<dbReference type="GO" id="GO:0005789">
    <property type="term" value="C:endoplasmic reticulum membrane"/>
    <property type="evidence" value="ECO:0007669"/>
    <property type="project" value="UniProtKB-SubCell"/>
</dbReference>
<sequence length="252" mass="28833">MDTQSDVVKEKIHTEPYLNDPVYITLLSLLVLILTLLFWWFIGRRHVQRRSVLLMGLSDSGKTLLFVRMVFGQYRQSFTSMKENVSDYLSINSKVRIVDLPGEERLRMKYFDSYKDMARGIVYVVDSVTIQKDIRDVAEWLYTILVDKTVQSACPPILILCNKQDQPLAKGSQVVKNLLEKELNLVRVTKSSQLESVDPSQADQTGYLGKQGKDFEFSQLRNRVDFAEASANTGDDDQPTDLQALEEWIAAL</sequence>
<name>A0A1E1WR94_PECGO</name>
<dbReference type="EMBL" id="GDQN01001509">
    <property type="protein sequence ID" value="JAT89545.1"/>
    <property type="molecule type" value="Transcribed_RNA"/>
</dbReference>